<dbReference type="EMBL" id="RQYT01000017">
    <property type="protein sequence ID" value="RRD49379.1"/>
    <property type="molecule type" value="Genomic_DNA"/>
</dbReference>
<proteinExistence type="predicted"/>
<evidence type="ECO:0000313" key="2">
    <source>
        <dbReference type="Proteomes" id="UP000280935"/>
    </source>
</evidence>
<organism evidence="1 2">
    <name type="scientific">Arachnia propionica</name>
    <dbReference type="NCBI Taxonomy" id="1750"/>
    <lineage>
        <taxon>Bacteria</taxon>
        <taxon>Bacillati</taxon>
        <taxon>Actinomycetota</taxon>
        <taxon>Actinomycetes</taxon>
        <taxon>Propionibacteriales</taxon>
        <taxon>Propionibacteriaceae</taxon>
        <taxon>Arachnia</taxon>
    </lineage>
</organism>
<name>A0A3P1WRX0_9ACTN</name>
<accession>A0A3P1WRX0</accession>
<dbReference type="Proteomes" id="UP000280935">
    <property type="component" value="Unassembled WGS sequence"/>
</dbReference>
<protein>
    <submittedName>
        <fullName evidence="1">Uncharacterized protein</fullName>
    </submittedName>
</protein>
<sequence>MAPRLFRVCCQWLEQQQDWRMLAPRGGGLSASLATRHWLLRVYRRAFPESLSREDEDRRLELWLAEYETQILSDLAVVRRLTDCSMDEARRRRAAVTAGQTAECLVRAVAKGWLTDEPLGEMELEAVASTHLANAPSLERLLSREEFRRFEEMYEQLWDSEGAAHLAEHPYSRVMLGDDERPPLIRTRRENTWDALGRSVYSRFHMAAQDLSVPGVADDIAQAEVIRACSRLGLSHESALVLLYSLLRGLLQGRASVSDGPCADPDEDRSWVQEPGPITADVVADGASEVLLNGQLMALAEAVIRTFCSKQEQGRYLLRTEQMDRAHQHAMRRAWMDCFKRDRRQQAIDAAEARRIVTRAVFKGVPSGEAHLKRARTLGIVELTRPAEEAEQSSLADDIVNRACAWFAEHPEVALGLRTRDPERMEEYRRAAEEFGFPDLDFMMKLVAKESS</sequence>
<dbReference type="RefSeq" id="WP_125228024.1">
    <property type="nucleotide sequence ID" value="NZ_RQYT01000017.1"/>
</dbReference>
<reference evidence="1 2" key="1">
    <citation type="submission" date="2018-11" db="EMBL/GenBank/DDBJ databases">
        <title>Genomes From Bacteria Associated with the Canine Oral Cavity: a Test Case for Automated Genome-Based Taxonomic Assignment.</title>
        <authorList>
            <person name="Coil D.A."/>
            <person name="Jospin G."/>
            <person name="Darling A.E."/>
            <person name="Wallis C."/>
            <person name="Davis I.J."/>
            <person name="Harris S."/>
            <person name="Eisen J.A."/>
            <person name="Holcombe L.J."/>
            <person name="O'Flynn C."/>
        </authorList>
    </citation>
    <scope>NUCLEOTIDE SEQUENCE [LARGE SCALE GENOMIC DNA]</scope>
    <source>
        <strain evidence="1 2">OH2822_COT-296</strain>
    </source>
</reference>
<evidence type="ECO:0000313" key="1">
    <source>
        <dbReference type="EMBL" id="RRD49379.1"/>
    </source>
</evidence>
<comment type="caution">
    <text evidence="1">The sequence shown here is derived from an EMBL/GenBank/DDBJ whole genome shotgun (WGS) entry which is preliminary data.</text>
</comment>
<gene>
    <name evidence="1" type="ORF">EII35_08420</name>
</gene>
<dbReference type="OrthoDB" id="3800220at2"/>
<dbReference type="AlphaFoldDB" id="A0A3P1WRX0"/>